<dbReference type="Gene3D" id="1.20.5.1030">
    <property type="entry name" value="Preprotein translocase secy subunit"/>
    <property type="match status" value="1"/>
</dbReference>
<protein>
    <recommendedName>
        <fullName evidence="9">Protein translocase subunit SecE</fullName>
    </recommendedName>
</protein>
<evidence type="ECO:0000256" key="1">
    <source>
        <dbReference type="ARBA" id="ARBA00004370"/>
    </source>
</evidence>
<keyword evidence="2 9" id="KW-0813">Transport</keyword>
<feature type="compositionally biased region" description="Basic and acidic residues" evidence="10">
    <location>
        <begin position="101"/>
        <end position="110"/>
    </location>
</feature>
<evidence type="ECO:0000313" key="11">
    <source>
        <dbReference type="EMBL" id="SER94357.1"/>
    </source>
</evidence>
<comment type="subunit">
    <text evidence="9">Component of the Sec protein translocase complex. Heterotrimer consisting of SecY, SecE and SecG subunits. The heterotrimers can form oligomers, although 1 heterotrimer is thought to be able to translocate proteins. Interacts with the ribosome. Interacts with SecDF, and other proteins may be involved. Interacts with SecA.</text>
</comment>
<reference evidence="11 12" key="1">
    <citation type="submission" date="2016-10" db="EMBL/GenBank/DDBJ databases">
        <authorList>
            <person name="de Groot N.N."/>
        </authorList>
    </citation>
    <scope>NUCLEOTIDE SEQUENCE [LARGE SCALE GENOMIC DNA]</scope>
    <source>
        <strain evidence="11 12">DSM 16859</strain>
    </source>
</reference>
<organism evidence="11 12">
    <name type="scientific">Propionibacterium cyclohexanicum</name>
    <dbReference type="NCBI Taxonomy" id="64702"/>
    <lineage>
        <taxon>Bacteria</taxon>
        <taxon>Bacillati</taxon>
        <taxon>Actinomycetota</taxon>
        <taxon>Actinomycetes</taxon>
        <taxon>Propionibacteriales</taxon>
        <taxon>Propionibacteriaceae</taxon>
        <taxon>Propionibacterium</taxon>
    </lineage>
</organism>
<comment type="subcellular location">
    <subcellularLocation>
        <location evidence="9">Cell membrane</location>
        <topology evidence="9">Single-pass membrane protein</topology>
    </subcellularLocation>
    <subcellularLocation>
        <location evidence="1">Membrane</location>
    </subcellularLocation>
</comment>
<evidence type="ECO:0000313" key="12">
    <source>
        <dbReference type="Proteomes" id="UP000198815"/>
    </source>
</evidence>
<dbReference type="GO" id="GO:0005886">
    <property type="term" value="C:plasma membrane"/>
    <property type="evidence" value="ECO:0007669"/>
    <property type="project" value="UniProtKB-SubCell"/>
</dbReference>
<dbReference type="EMBL" id="FOGZ01000020">
    <property type="protein sequence ID" value="SER94357.1"/>
    <property type="molecule type" value="Genomic_DNA"/>
</dbReference>
<dbReference type="HAMAP" id="MF_00422">
    <property type="entry name" value="SecE"/>
    <property type="match status" value="1"/>
</dbReference>
<name>A0A1H9TBE1_9ACTN</name>
<keyword evidence="5 9" id="KW-0653">Protein transport</keyword>
<gene>
    <name evidence="9" type="primary">secE</name>
    <name evidence="11" type="ORF">SAMN05443377_12050</name>
</gene>
<dbReference type="STRING" id="64702.SAMN05443377_12050"/>
<evidence type="ECO:0000256" key="9">
    <source>
        <dbReference type="HAMAP-Rule" id="MF_00422"/>
    </source>
</evidence>
<proteinExistence type="inferred from homology"/>
<dbReference type="PANTHER" id="PTHR33910:SF1">
    <property type="entry name" value="PROTEIN TRANSLOCASE SUBUNIT SECE"/>
    <property type="match status" value="1"/>
</dbReference>
<dbReference type="Proteomes" id="UP000198815">
    <property type="component" value="Unassembled WGS sequence"/>
</dbReference>
<dbReference type="GO" id="GO:0065002">
    <property type="term" value="P:intracellular protein transmembrane transport"/>
    <property type="evidence" value="ECO:0007669"/>
    <property type="project" value="UniProtKB-UniRule"/>
</dbReference>
<keyword evidence="7 9" id="KW-0811">Translocation</keyword>
<keyword evidence="8 9" id="KW-0472">Membrane</keyword>
<evidence type="ECO:0000256" key="3">
    <source>
        <dbReference type="ARBA" id="ARBA00022475"/>
    </source>
</evidence>
<keyword evidence="4 9" id="KW-0812">Transmembrane</keyword>
<dbReference type="InterPro" id="IPR001901">
    <property type="entry name" value="Translocase_SecE/Sec61-g"/>
</dbReference>
<dbReference type="GO" id="GO:0006605">
    <property type="term" value="P:protein targeting"/>
    <property type="evidence" value="ECO:0007669"/>
    <property type="project" value="UniProtKB-UniRule"/>
</dbReference>
<dbReference type="PROSITE" id="PS01067">
    <property type="entry name" value="SECE_SEC61G"/>
    <property type="match status" value="1"/>
</dbReference>
<evidence type="ECO:0000256" key="6">
    <source>
        <dbReference type="ARBA" id="ARBA00022989"/>
    </source>
</evidence>
<dbReference type="InterPro" id="IPR038379">
    <property type="entry name" value="SecE_sf"/>
</dbReference>
<dbReference type="NCBIfam" id="TIGR00964">
    <property type="entry name" value="secE_bact"/>
    <property type="match status" value="1"/>
</dbReference>
<evidence type="ECO:0000256" key="7">
    <source>
        <dbReference type="ARBA" id="ARBA00023010"/>
    </source>
</evidence>
<evidence type="ECO:0000256" key="10">
    <source>
        <dbReference type="SAM" id="MobiDB-lite"/>
    </source>
</evidence>
<dbReference type="InterPro" id="IPR005807">
    <property type="entry name" value="SecE_bac"/>
</dbReference>
<evidence type="ECO:0000256" key="5">
    <source>
        <dbReference type="ARBA" id="ARBA00022927"/>
    </source>
</evidence>
<comment type="similarity">
    <text evidence="9">Belongs to the SecE/SEC61-gamma family.</text>
</comment>
<sequence>MRGSGTHLAVNFDEGHFVADQPERSEGRDSSPDAARTKRHHSSGHPAPAADLPGSQLAGARDEPPASHVDDPEAEELAGVDEQELDDTPDSGDAEDMIVDDAERLSEAQRRAAQASTEDPEPIVRKHSTSPVRRVRPRQRGKDEDTAHRRANPVLFTKQSVAELKRVVWPTGDQLGQSFVVVLVFVLLIMAIVAGLDFGFGKLLLELLG</sequence>
<keyword evidence="3 9" id="KW-1003">Cell membrane</keyword>
<feature type="transmembrane region" description="Helical" evidence="9">
    <location>
        <begin position="179"/>
        <end position="200"/>
    </location>
</feature>
<evidence type="ECO:0000256" key="8">
    <source>
        <dbReference type="ARBA" id="ARBA00023136"/>
    </source>
</evidence>
<feature type="compositionally biased region" description="Basic and acidic residues" evidence="10">
    <location>
        <begin position="13"/>
        <end position="31"/>
    </location>
</feature>
<feature type="compositionally biased region" description="Basic and acidic residues" evidence="10">
    <location>
        <begin position="60"/>
        <end position="71"/>
    </location>
</feature>
<dbReference type="GO" id="GO:0043952">
    <property type="term" value="P:protein transport by the Sec complex"/>
    <property type="evidence" value="ECO:0007669"/>
    <property type="project" value="UniProtKB-UniRule"/>
</dbReference>
<keyword evidence="12" id="KW-1185">Reference proteome</keyword>
<dbReference type="Pfam" id="PF00584">
    <property type="entry name" value="SecE"/>
    <property type="match status" value="1"/>
</dbReference>
<feature type="compositionally biased region" description="Basic residues" evidence="10">
    <location>
        <begin position="125"/>
        <end position="139"/>
    </location>
</feature>
<keyword evidence="6 9" id="KW-1133">Transmembrane helix</keyword>
<evidence type="ECO:0000256" key="2">
    <source>
        <dbReference type="ARBA" id="ARBA00022448"/>
    </source>
</evidence>
<dbReference type="PANTHER" id="PTHR33910">
    <property type="entry name" value="PROTEIN TRANSLOCASE SUBUNIT SECE"/>
    <property type="match status" value="1"/>
</dbReference>
<feature type="region of interest" description="Disordered" evidence="10">
    <location>
        <begin position="1"/>
        <end position="149"/>
    </location>
</feature>
<dbReference type="GO" id="GO:0009306">
    <property type="term" value="P:protein secretion"/>
    <property type="evidence" value="ECO:0007669"/>
    <property type="project" value="UniProtKB-UniRule"/>
</dbReference>
<comment type="function">
    <text evidence="9">Essential subunit of the Sec protein translocation channel SecYEG. Clamps together the 2 halves of SecY. May contact the channel plug during translocation.</text>
</comment>
<accession>A0A1H9TBE1</accession>
<feature type="compositionally biased region" description="Acidic residues" evidence="10">
    <location>
        <begin position="72"/>
        <end position="100"/>
    </location>
</feature>
<evidence type="ECO:0000256" key="4">
    <source>
        <dbReference type="ARBA" id="ARBA00022692"/>
    </source>
</evidence>
<dbReference type="AlphaFoldDB" id="A0A1H9TBE1"/>
<dbReference type="GO" id="GO:0008320">
    <property type="term" value="F:protein transmembrane transporter activity"/>
    <property type="evidence" value="ECO:0007669"/>
    <property type="project" value="UniProtKB-UniRule"/>
</dbReference>